<evidence type="ECO:0000313" key="4">
    <source>
        <dbReference type="Proteomes" id="UP001054902"/>
    </source>
</evidence>
<keyword evidence="2" id="KW-1133">Transmembrane helix</keyword>
<proteinExistence type="predicted"/>
<keyword evidence="2" id="KW-0472">Membrane</keyword>
<accession>A0AAD3HCG5</accession>
<dbReference type="AlphaFoldDB" id="A0AAD3HCG5"/>
<sequence length="272" mass="31791">MFLTKSIHAENLSLTPIELRLYFQAGSGVEVRLSNEATLQFNNISLVHNTNSTQIQMESELYDSVEQAVYQTLYKSTTVEITSQDTCIYYNHLVNTNCILLKLRAAVDYYEHDYFKNAGYLNFKNMMDFYTSTSFVSDELLQQLTNKLKENDEFASLLEIRAQSKLRSKVIFEDSYTVELDPRIKYNESEKNSFISMAERPDSVLFYSTFIGVILVVMMTLNDKRHERREKIIQKHMRSLSEIIQQRPTDTEQSSANSSQFDDTTDWFLRKQ</sequence>
<feature type="region of interest" description="Disordered" evidence="1">
    <location>
        <begin position="245"/>
        <end position="265"/>
    </location>
</feature>
<evidence type="ECO:0000256" key="2">
    <source>
        <dbReference type="SAM" id="Phobius"/>
    </source>
</evidence>
<keyword evidence="2" id="KW-0812">Transmembrane</keyword>
<reference evidence="3 4" key="1">
    <citation type="journal article" date="2021" name="Sci. Rep.">
        <title>The genome of the diatom Chaetoceros tenuissimus carries an ancient integrated fragment of an extant virus.</title>
        <authorList>
            <person name="Hongo Y."/>
            <person name="Kimura K."/>
            <person name="Takaki Y."/>
            <person name="Yoshida Y."/>
            <person name="Baba S."/>
            <person name="Kobayashi G."/>
            <person name="Nagasaki K."/>
            <person name="Hano T."/>
            <person name="Tomaru Y."/>
        </authorList>
    </citation>
    <scope>NUCLEOTIDE SEQUENCE [LARGE SCALE GENOMIC DNA]</scope>
    <source>
        <strain evidence="3 4">NIES-3715</strain>
    </source>
</reference>
<gene>
    <name evidence="3" type="ORF">CTEN210_14575</name>
</gene>
<keyword evidence="4" id="KW-1185">Reference proteome</keyword>
<dbReference type="Proteomes" id="UP001054902">
    <property type="component" value="Unassembled WGS sequence"/>
</dbReference>
<evidence type="ECO:0000256" key="1">
    <source>
        <dbReference type="SAM" id="MobiDB-lite"/>
    </source>
</evidence>
<dbReference type="EMBL" id="BLLK01000060">
    <property type="protein sequence ID" value="GFH58099.1"/>
    <property type="molecule type" value="Genomic_DNA"/>
</dbReference>
<name>A0AAD3HCG5_9STRA</name>
<organism evidence="3 4">
    <name type="scientific">Chaetoceros tenuissimus</name>
    <dbReference type="NCBI Taxonomy" id="426638"/>
    <lineage>
        <taxon>Eukaryota</taxon>
        <taxon>Sar</taxon>
        <taxon>Stramenopiles</taxon>
        <taxon>Ochrophyta</taxon>
        <taxon>Bacillariophyta</taxon>
        <taxon>Coscinodiscophyceae</taxon>
        <taxon>Chaetocerotophycidae</taxon>
        <taxon>Chaetocerotales</taxon>
        <taxon>Chaetocerotaceae</taxon>
        <taxon>Chaetoceros</taxon>
    </lineage>
</organism>
<feature type="compositionally biased region" description="Polar residues" evidence="1">
    <location>
        <begin position="245"/>
        <end position="262"/>
    </location>
</feature>
<feature type="transmembrane region" description="Helical" evidence="2">
    <location>
        <begin position="204"/>
        <end position="221"/>
    </location>
</feature>
<evidence type="ECO:0000313" key="3">
    <source>
        <dbReference type="EMBL" id="GFH58099.1"/>
    </source>
</evidence>
<comment type="caution">
    <text evidence="3">The sequence shown here is derived from an EMBL/GenBank/DDBJ whole genome shotgun (WGS) entry which is preliminary data.</text>
</comment>
<protein>
    <submittedName>
        <fullName evidence="3">Uncharacterized protein</fullName>
    </submittedName>
</protein>